<proteinExistence type="predicted"/>
<protein>
    <submittedName>
        <fullName evidence="1">Uncharacterized protein</fullName>
    </submittedName>
</protein>
<name>A0A562LQ26_9BRAD</name>
<evidence type="ECO:0000313" key="1">
    <source>
        <dbReference type="EMBL" id="TWI09683.1"/>
    </source>
</evidence>
<evidence type="ECO:0000313" key="2">
    <source>
        <dbReference type="Proteomes" id="UP000317176"/>
    </source>
</evidence>
<dbReference type="AlphaFoldDB" id="A0A562LQ26"/>
<gene>
    <name evidence="1" type="ORF">IQ17_00762</name>
</gene>
<keyword evidence="2" id="KW-1185">Reference proteome</keyword>
<comment type="caution">
    <text evidence="1">The sequence shown here is derived from an EMBL/GenBank/DDBJ whole genome shotgun (WGS) entry which is preliminary data.</text>
</comment>
<accession>A0A562LQ26</accession>
<sequence>MIPVKRLILTTDSSAAGALQRAGLADLVIAIEHRLVWGPLPSEEELEAFLRRVRCSLEAFIGWTTRRHGVSKSRD</sequence>
<dbReference type="Proteomes" id="UP000317176">
    <property type="component" value="Unassembled WGS sequence"/>
</dbReference>
<organism evidence="1 2">
    <name type="scientific">Bradyrhizobium daqingense</name>
    <dbReference type="NCBI Taxonomy" id="993502"/>
    <lineage>
        <taxon>Bacteria</taxon>
        <taxon>Pseudomonadati</taxon>
        <taxon>Pseudomonadota</taxon>
        <taxon>Alphaproteobacteria</taxon>
        <taxon>Hyphomicrobiales</taxon>
        <taxon>Nitrobacteraceae</taxon>
        <taxon>Bradyrhizobium</taxon>
    </lineage>
</organism>
<dbReference type="EMBL" id="VLKL01000002">
    <property type="protein sequence ID" value="TWI09683.1"/>
    <property type="molecule type" value="Genomic_DNA"/>
</dbReference>
<dbReference type="RefSeq" id="WP_231088456.1">
    <property type="nucleotide sequence ID" value="NZ_CP088014.1"/>
</dbReference>
<reference evidence="1 2" key="1">
    <citation type="journal article" date="2015" name="Stand. Genomic Sci.">
        <title>Genomic Encyclopedia of Bacterial and Archaeal Type Strains, Phase III: the genomes of soil and plant-associated and newly described type strains.</title>
        <authorList>
            <person name="Whitman W.B."/>
            <person name="Woyke T."/>
            <person name="Klenk H.P."/>
            <person name="Zhou Y."/>
            <person name="Lilburn T.G."/>
            <person name="Beck B.J."/>
            <person name="De Vos P."/>
            <person name="Vandamme P."/>
            <person name="Eisen J.A."/>
            <person name="Garrity G."/>
            <person name="Hugenholtz P."/>
            <person name="Kyrpides N.C."/>
        </authorList>
    </citation>
    <scope>NUCLEOTIDE SEQUENCE [LARGE SCALE GENOMIC DNA]</scope>
    <source>
        <strain evidence="1 2">CGMCC 1.10947</strain>
    </source>
</reference>